<evidence type="ECO:0000313" key="1">
    <source>
        <dbReference type="EMBL" id="CAF9942930.1"/>
    </source>
</evidence>
<keyword evidence="2" id="KW-1185">Reference proteome</keyword>
<reference evidence="1" key="1">
    <citation type="submission" date="2021-03" db="EMBL/GenBank/DDBJ databases">
        <authorList>
            <person name="Tagirdzhanova G."/>
        </authorList>
    </citation>
    <scope>NUCLEOTIDE SEQUENCE</scope>
</reference>
<accession>A0A8H3J978</accession>
<organism evidence="1 2">
    <name type="scientific">Imshaugia aleurites</name>
    <dbReference type="NCBI Taxonomy" id="172621"/>
    <lineage>
        <taxon>Eukaryota</taxon>
        <taxon>Fungi</taxon>
        <taxon>Dikarya</taxon>
        <taxon>Ascomycota</taxon>
        <taxon>Pezizomycotina</taxon>
        <taxon>Lecanoromycetes</taxon>
        <taxon>OSLEUM clade</taxon>
        <taxon>Lecanoromycetidae</taxon>
        <taxon>Lecanorales</taxon>
        <taxon>Lecanorineae</taxon>
        <taxon>Parmeliaceae</taxon>
        <taxon>Imshaugia</taxon>
    </lineage>
</organism>
<name>A0A8H3J978_9LECA</name>
<dbReference type="EMBL" id="CAJPDT010000334">
    <property type="protein sequence ID" value="CAF9942930.1"/>
    <property type="molecule type" value="Genomic_DNA"/>
</dbReference>
<evidence type="ECO:0000313" key="2">
    <source>
        <dbReference type="Proteomes" id="UP000664534"/>
    </source>
</evidence>
<comment type="caution">
    <text evidence="1">The sequence shown here is derived from an EMBL/GenBank/DDBJ whole genome shotgun (WGS) entry which is preliminary data.</text>
</comment>
<dbReference type="AlphaFoldDB" id="A0A8H3J978"/>
<gene>
    <name evidence="1" type="ORF">IMSHALPRED_005967</name>
</gene>
<proteinExistence type="predicted"/>
<dbReference type="Proteomes" id="UP000664534">
    <property type="component" value="Unassembled WGS sequence"/>
</dbReference>
<sequence length="97" mass="11123">EGELKARFAGVAKALRPALAEMAERTAQRLDHPTYYKDGRPEAQEHTLLFEFEQVQDSNIARRVAYYKTYQELKAISVQNETLQEMTTIENQCGSKT</sequence>
<feature type="non-terminal residue" evidence="1">
    <location>
        <position position="1"/>
    </location>
</feature>
<protein>
    <submittedName>
        <fullName evidence="1">Uncharacterized protein</fullName>
    </submittedName>
</protein>
<dbReference type="OrthoDB" id="4188028at2759"/>